<feature type="domain" description="Xylanolytic transcriptional activator regulatory" evidence="4">
    <location>
        <begin position="219"/>
        <end position="300"/>
    </location>
</feature>
<evidence type="ECO:0000256" key="1">
    <source>
        <dbReference type="ARBA" id="ARBA00006484"/>
    </source>
</evidence>
<dbReference type="VEuPathDB" id="FungiDB:F4678DRAFT_478321"/>
<dbReference type="AlphaFoldDB" id="A0A9W8TJA8"/>
<dbReference type="SMART" id="SM00906">
    <property type="entry name" value="Fungal_trans"/>
    <property type="match status" value="1"/>
</dbReference>
<dbReference type="EMBL" id="JANPWZ010001435">
    <property type="protein sequence ID" value="KAJ3565828.1"/>
    <property type="molecule type" value="Genomic_DNA"/>
</dbReference>
<name>A0A9W8TJA8_9PEZI</name>
<sequence length="824" mass="91466">MVRLPYPSGVMPRPDLREYSLIRSTADGNQSVAEKKSDVIGNALAAVVVKRPKLYVASTRSGTLSERQQDMLQKRSTISEYPQIDREQTFSSATLTSISQGSTDGFGVVEVRDGLGSTLLQDLGNEHRSSSSRNNATIPGPCAADAANPERNYNLPLEERPGVLGPFEDVRDGLYTTTRDMLNKLDLAEEHLDTNRLEPTQAWIFIVFYEFIKTNYRRGWVSAGRLFRHVQMMGLYGVDRGAKPSSDDLDAENPILDEEKRRAFWTAYYLDRIISVSENTPLTLAEEVIYTRLPCPDSDFHNGIVTPQCFLSEAIVSRGLPRYSRIAECAITATICGRTLSHKQTAVVEKAYNSPPTDYAARRDWLERLLDTRLESLRINRSRETVNPDPLTTFTTILTHVAVLYLWHTANLLSPHDQDQTPSLVARGLDSAREICRLAKDIEPRGLFSTHTLTPILLSWCTIRLQMYLETECPDLEQAEKDQIEDQIQTCLEVVRKLKTVNNIAIRALEPYKKRRVPPLNSSLEADAMLSDLHTRPPTDRTPCEMGYISLRFARQIGKQCGQRIGSRPFYNGNQVKQYATRATYSSLARQSSEGKNAIITGSSRGIGKAIALRLAADGYNVCVTDLGANRAGCDEVAKEIRSSMIANAGIVQVAEPLRVSDKDFQNMFAVNVFGVQNCLSEAAKQLIEQGNCQPDHPGKLVAAASIVAFKSFPLLPHYSASKWAVRGLIQAYAMSLADKHITVNGYAPGIVETAMWDIIDAGVSERTGMDKSEVTEKMAFDMSLLHRVSVPEDVAKLVSFLASRDSDFVTGQTQLVDGGIILT</sequence>
<evidence type="ECO:0000259" key="4">
    <source>
        <dbReference type="SMART" id="SM00906"/>
    </source>
</evidence>
<dbReference type="Pfam" id="PF13561">
    <property type="entry name" value="adh_short_C2"/>
    <property type="match status" value="1"/>
</dbReference>
<organism evidence="5 6">
    <name type="scientific">Xylaria arbuscula</name>
    <dbReference type="NCBI Taxonomy" id="114810"/>
    <lineage>
        <taxon>Eukaryota</taxon>
        <taxon>Fungi</taxon>
        <taxon>Dikarya</taxon>
        <taxon>Ascomycota</taxon>
        <taxon>Pezizomycotina</taxon>
        <taxon>Sordariomycetes</taxon>
        <taxon>Xylariomycetidae</taxon>
        <taxon>Xylariales</taxon>
        <taxon>Xylariaceae</taxon>
        <taxon>Xylaria</taxon>
    </lineage>
</organism>
<dbReference type="PANTHER" id="PTHR42760">
    <property type="entry name" value="SHORT-CHAIN DEHYDROGENASES/REDUCTASES FAMILY MEMBER"/>
    <property type="match status" value="1"/>
</dbReference>
<dbReference type="GO" id="GO:0008270">
    <property type="term" value="F:zinc ion binding"/>
    <property type="evidence" value="ECO:0007669"/>
    <property type="project" value="InterPro"/>
</dbReference>
<dbReference type="GO" id="GO:0003677">
    <property type="term" value="F:DNA binding"/>
    <property type="evidence" value="ECO:0007669"/>
    <property type="project" value="InterPro"/>
</dbReference>
<evidence type="ECO:0000313" key="5">
    <source>
        <dbReference type="EMBL" id="KAJ3565828.1"/>
    </source>
</evidence>
<dbReference type="Proteomes" id="UP001148614">
    <property type="component" value="Unassembled WGS sequence"/>
</dbReference>
<comment type="similarity">
    <text evidence="1">Belongs to the short-chain dehydrogenases/reductases (SDR) family.</text>
</comment>
<reference evidence="5" key="1">
    <citation type="submission" date="2022-07" db="EMBL/GenBank/DDBJ databases">
        <title>Genome Sequence of Xylaria arbuscula.</title>
        <authorList>
            <person name="Buettner E."/>
        </authorList>
    </citation>
    <scope>NUCLEOTIDE SEQUENCE</scope>
    <source>
        <strain evidence="5">VT107</strain>
    </source>
</reference>
<dbReference type="Gene3D" id="3.40.50.720">
    <property type="entry name" value="NAD(P)-binding Rossmann-like Domain"/>
    <property type="match status" value="2"/>
</dbReference>
<comment type="caution">
    <text evidence="5">The sequence shown here is derived from an EMBL/GenBank/DDBJ whole genome shotgun (WGS) entry which is preliminary data.</text>
</comment>
<dbReference type="GO" id="GO:0006633">
    <property type="term" value="P:fatty acid biosynthetic process"/>
    <property type="evidence" value="ECO:0007669"/>
    <property type="project" value="TreeGrafter"/>
</dbReference>
<dbReference type="GO" id="GO:0048038">
    <property type="term" value="F:quinone binding"/>
    <property type="evidence" value="ECO:0007669"/>
    <property type="project" value="TreeGrafter"/>
</dbReference>
<dbReference type="VEuPathDB" id="FungiDB:F4678DRAFT_443627"/>
<dbReference type="InterPro" id="IPR036291">
    <property type="entry name" value="NAD(P)-bd_dom_sf"/>
</dbReference>
<dbReference type="InterPro" id="IPR020904">
    <property type="entry name" value="Sc_DH/Rdtase_CS"/>
</dbReference>
<dbReference type="SUPFAM" id="SSF51735">
    <property type="entry name" value="NAD(P)-binding Rossmann-fold domains"/>
    <property type="match status" value="1"/>
</dbReference>
<dbReference type="GO" id="GO:0016616">
    <property type="term" value="F:oxidoreductase activity, acting on the CH-OH group of donors, NAD or NADP as acceptor"/>
    <property type="evidence" value="ECO:0007669"/>
    <property type="project" value="TreeGrafter"/>
</dbReference>
<dbReference type="PROSITE" id="PS00061">
    <property type="entry name" value="ADH_SHORT"/>
    <property type="match status" value="1"/>
</dbReference>
<evidence type="ECO:0000256" key="3">
    <source>
        <dbReference type="ARBA" id="ARBA00023242"/>
    </source>
</evidence>
<proteinExistence type="inferred from homology"/>
<dbReference type="Pfam" id="PF04082">
    <property type="entry name" value="Fungal_trans"/>
    <property type="match status" value="1"/>
</dbReference>
<dbReference type="InterPro" id="IPR007219">
    <property type="entry name" value="XnlR_reg_dom"/>
</dbReference>
<evidence type="ECO:0000313" key="6">
    <source>
        <dbReference type="Proteomes" id="UP001148614"/>
    </source>
</evidence>
<keyword evidence="3" id="KW-0539">Nucleus</keyword>
<dbReference type="CDD" id="cd12148">
    <property type="entry name" value="fungal_TF_MHR"/>
    <property type="match status" value="1"/>
</dbReference>
<dbReference type="InterPro" id="IPR002347">
    <property type="entry name" value="SDR_fam"/>
</dbReference>
<gene>
    <name evidence="5" type="ORF">NPX13_g7355</name>
</gene>
<keyword evidence="6" id="KW-1185">Reference proteome</keyword>
<evidence type="ECO:0000256" key="2">
    <source>
        <dbReference type="ARBA" id="ARBA00022857"/>
    </source>
</evidence>
<dbReference type="PANTHER" id="PTHR42760:SF121">
    <property type="entry name" value="3-OXOACYL-(ACYL-CARRIER-PROTEIN) REDUCTASE"/>
    <property type="match status" value="1"/>
</dbReference>
<dbReference type="PRINTS" id="PR00081">
    <property type="entry name" value="GDHRDH"/>
</dbReference>
<keyword evidence="2" id="KW-0521">NADP</keyword>
<accession>A0A9W8TJA8</accession>
<protein>
    <recommendedName>
        <fullName evidence="4">Xylanolytic transcriptional activator regulatory domain-containing protein</fullName>
    </recommendedName>
</protein>
<dbReference type="GO" id="GO:0006351">
    <property type="term" value="P:DNA-templated transcription"/>
    <property type="evidence" value="ECO:0007669"/>
    <property type="project" value="InterPro"/>
</dbReference>
<dbReference type="Pfam" id="PF00106">
    <property type="entry name" value="adh_short"/>
    <property type="match status" value="1"/>
</dbReference>